<dbReference type="GO" id="GO:0005886">
    <property type="term" value="C:plasma membrane"/>
    <property type="evidence" value="ECO:0007669"/>
    <property type="project" value="UniProtKB-SubCell"/>
</dbReference>
<dbReference type="OrthoDB" id="9796052at2"/>
<feature type="transmembrane region" description="Helical" evidence="9">
    <location>
        <begin position="272"/>
        <end position="294"/>
    </location>
</feature>
<feature type="transmembrane region" description="Helical" evidence="9">
    <location>
        <begin position="500"/>
        <end position="521"/>
    </location>
</feature>
<dbReference type="EMBL" id="AP014569">
    <property type="protein sequence ID" value="BAO82518.1"/>
    <property type="molecule type" value="Genomic_DNA"/>
</dbReference>
<comment type="subcellular location">
    <subcellularLocation>
        <location evidence="1 7">Cell inner membrane</location>
        <topology evidence="1 7">Multi-pass membrane protein</topology>
    </subcellularLocation>
</comment>
<dbReference type="AlphaFoldDB" id="A0A060NSK0"/>
<evidence type="ECO:0000256" key="1">
    <source>
        <dbReference type="ARBA" id="ARBA00004429"/>
    </source>
</evidence>
<keyword evidence="12" id="KW-1185">Reference proteome</keyword>
<gene>
    <name evidence="11" type="ORF">SMCB_0290</name>
</gene>
<feature type="transmembrane region" description="Helical" evidence="9">
    <location>
        <begin position="68"/>
        <end position="86"/>
    </location>
</feature>
<feature type="region of interest" description="Disordered" evidence="8">
    <location>
        <begin position="551"/>
        <end position="615"/>
    </location>
</feature>
<keyword evidence="5 9" id="KW-1133">Transmembrane helix</keyword>
<evidence type="ECO:0000256" key="9">
    <source>
        <dbReference type="SAM" id="Phobius"/>
    </source>
</evidence>
<dbReference type="KEGG" id="cbab:SMCB_0290"/>
<protein>
    <submittedName>
        <fullName evidence="11">TRAP-type mannitol/chloroaromatic compound transport system, large permease component</fullName>
    </submittedName>
</protein>
<dbReference type="RefSeq" id="WP_045534539.1">
    <property type="nucleotide sequence ID" value="NZ_AP014569.1"/>
</dbReference>
<dbReference type="InterPro" id="IPR010656">
    <property type="entry name" value="DctM"/>
</dbReference>
<evidence type="ECO:0000256" key="6">
    <source>
        <dbReference type="ARBA" id="ARBA00023136"/>
    </source>
</evidence>
<dbReference type="Pfam" id="PF06808">
    <property type="entry name" value="DctM"/>
    <property type="match status" value="1"/>
</dbReference>
<feature type="transmembrane region" description="Helical" evidence="9">
    <location>
        <begin position="148"/>
        <end position="172"/>
    </location>
</feature>
<dbReference type="Proteomes" id="UP000066014">
    <property type="component" value="Chromosome"/>
</dbReference>
<dbReference type="InterPro" id="IPR004681">
    <property type="entry name" value="TRAP_DctM"/>
</dbReference>
<evidence type="ECO:0000256" key="2">
    <source>
        <dbReference type="ARBA" id="ARBA00022475"/>
    </source>
</evidence>
<feature type="transmembrane region" description="Helical" evidence="9">
    <location>
        <begin position="449"/>
        <end position="474"/>
    </location>
</feature>
<evidence type="ECO:0000256" key="3">
    <source>
        <dbReference type="ARBA" id="ARBA00022519"/>
    </source>
</evidence>
<feature type="domain" description="TRAP C4-dicarboxylate transport system permease DctM subunit" evidence="10">
    <location>
        <begin position="15"/>
        <end position="524"/>
    </location>
</feature>
<dbReference type="PANTHER" id="PTHR33362">
    <property type="entry name" value="SIALIC ACID TRAP TRANSPORTER PERMEASE PROTEIN SIAT-RELATED"/>
    <property type="match status" value="1"/>
</dbReference>
<evidence type="ECO:0000256" key="5">
    <source>
        <dbReference type="ARBA" id="ARBA00022989"/>
    </source>
</evidence>
<evidence type="ECO:0000256" key="4">
    <source>
        <dbReference type="ARBA" id="ARBA00022692"/>
    </source>
</evidence>
<feature type="transmembrane region" description="Helical" evidence="9">
    <location>
        <begin position="184"/>
        <end position="208"/>
    </location>
</feature>
<keyword evidence="7" id="KW-0813">Transport</keyword>
<evidence type="ECO:0000256" key="8">
    <source>
        <dbReference type="SAM" id="MobiDB-lite"/>
    </source>
</evidence>
<keyword evidence="2" id="KW-1003">Cell membrane</keyword>
<feature type="transmembrane region" description="Helical" evidence="9">
    <location>
        <begin position="334"/>
        <end position="352"/>
    </location>
</feature>
<comment type="function">
    <text evidence="7">Part of the tripartite ATP-independent periplasmic (TRAP) transport system.</text>
</comment>
<evidence type="ECO:0000313" key="11">
    <source>
        <dbReference type="EMBL" id="BAO82518.1"/>
    </source>
</evidence>
<sequence length="615" mass="65303">MIEFIISIFVPLMFLGLIFFLLTGFPVGFALSAVGLLFGLLGMELGLFPATLFQALPLRVFGIMQNEILLAIPFFTLMGIILERSGMAEDLLETVGQVFGPLRGGLAVAVVLVGALMAATTGVVAAAVISMGLISLPIMLRYGYNRPIAAGTITASATLAQILPPSLVLIVLADQLGVSVGDMYAGAMLPALMLIGIYLLFVIGVAIVKPQWVPPLPPEARIYNEANGASGHKSLIGVMVLAVAAGYAWSQVHNQMMHRWFDRIADAPGDETFIMSMLAGALLALVLALANKGLRLGLLSKLAERVTFVLIPPLVLIFLVLGTIFLGIATPTEGGAMGAVGALIMTLARRRLSLPLLKQALENSARLAIFVMFILIGSTVFGFTFNAADGHIWVKELFSGLPGGQLGFLIFVNTLVFLLGFFIDFFEIAFIVVPLLLPVAKMLDINLVWFGIILAMNLQTSFLTPPFGFALFYLRSVAPRNDYLDSITKKRIAGVTTEQIYKGSIAFVLMQVMMVAVLITYPNLVTGQLEQVELADEAEVQRRLQQIPGFMGAGEGANQEPGQEQGQWGGPGMWDEPAPAEGAAPADAPADAAPADAAPPQGGAPDGPAGALPAR</sequence>
<evidence type="ECO:0000313" key="12">
    <source>
        <dbReference type="Proteomes" id="UP000066014"/>
    </source>
</evidence>
<feature type="transmembrane region" description="Helical" evidence="9">
    <location>
        <begin position="234"/>
        <end position="252"/>
    </location>
</feature>
<keyword evidence="4 9" id="KW-0812">Transmembrane</keyword>
<organism evidence="11 12">
    <name type="scientific">Serpentinimonas maccroryi</name>
    <dbReference type="NCBI Taxonomy" id="1458426"/>
    <lineage>
        <taxon>Bacteria</taxon>
        <taxon>Pseudomonadati</taxon>
        <taxon>Pseudomonadota</taxon>
        <taxon>Betaproteobacteria</taxon>
        <taxon>Burkholderiales</taxon>
        <taxon>Comamonadaceae</taxon>
        <taxon>Serpentinimonas</taxon>
    </lineage>
</organism>
<feature type="transmembrane region" description="Helical" evidence="9">
    <location>
        <begin position="306"/>
        <end position="328"/>
    </location>
</feature>
<proteinExistence type="predicted"/>
<keyword evidence="6 9" id="KW-0472">Membrane</keyword>
<dbReference type="STRING" id="1458426.SMCB_0290"/>
<dbReference type="HOGENOM" id="CLU_019824_3_0_4"/>
<feature type="transmembrane region" description="Helical" evidence="9">
    <location>
        <begin position="408"/>
        <end position="437"/>
    </location>
</feature>
<dbReference type="PANTHER" id="PTHR33362:SF7">
    <property type="entry name" value="SLL1103 PROTEIN"/>
    <property type="match status" value="1"/>
</dbReference>
<name>A0A060NSK0_9BURK</name>
<evidence type="ECO:0000259" key="10">
    <source>
        <dbReference type="Pfam" id="PF06808"/>
    </source>
</evidence>
<reference evidence="11 12" key="1">
    <citation type="journal article" date="2014" name="Nat. Commun.">
        <title>Physiological and genomic features of highly alkaliphilic hydrogen-utilizing Betaproteobacteria from a continental serpentinizing site.</title>
        <authorList>
            <person name="Suzuki S."/>
            <person name="Kuenen J.G."/>
            <person name="Schipper K."/>
            <person name="van der Velde S."/>
            <person name="Ishii S."/>
            <person name="Wu A."/>
            <person name="Sorokin D.Y."/>
            <person name="Tenney A."/>
            <person name="Meng X.Y."/>
            <person name="Morrill P.L."/>
            <person name="Kamagata Y."/>
            <person name="Muyzer G."/>
            <person name="Nealson K.H."/>
        </authorList>
    </citation>
    <scope>NUCLEOTIDE SEQUENCE [LARGE SCALE GENOMIC DNA]</scope>
    <source>
        <strain evidence="11 12">B1</strain>
    </source>
</reference>
<dbReference type="GO" id="GO:0022857">
    <property type="term" value="F:transmembrane transporter activity"/>
    <property type="evidence" value="ECO:0007669"/>
    <property type="project" value="UniProtKB-UniRule"/>
</dbReference>
<feature type="transmembrane region" description="Helical" evidence="9">
    <location>
        <begin position="12"/>
        <end position="31"/>
    </location>
</feature>
<feature type="transmembrane region" description="Helical" evidence="9">
    <location>
        <begin position="106"/>
        <end position="136"/>
    </location>
</feature>
<feature type="transmembrane region" description="Helical" evidence="9">
    <location>
        <begin position="364"/>
        <end position="388"/>
    </location>
</feature>
<evidence type="ECO:0000256" key="7">
    <source>
        <dbReference type="RuleBase" id="RU369079"/>
    </source>
</evidence>
<accession>A0A060NSK0</accession>
<keyword evidence="3 7" id="KW-0997">Cell inner membrane</keyword>
<feature type="compositionally biased region" description="Low complexity" evidence="8">
    <location>
        <begin position="575"/>
        <end position="615"/>
    </location>
</feature>
<feature type="transmembrane region" description="Helical" evidence="9">
    <location>
        <begin position="37"/>
        <end position="56"/>
    </location>
</feature>